<protein>
    <submittedName>
        <fullName evidence="2">M28 family peptidase</fullName>
    </submittedName>
</protein>
<proteinExistence type="predicted"/>
<sequence>MVKTLREWEKALSQAVDTDYSYGLARRMEGYKSNAALGYRTAGSRAEWETGEMILREMQALGLSDVHKDRIEVDGWEFEKAVMRFTDKKGREHEFQLGAYQTDFHTHGFERFSMVYLGNGTAESYRDADVKGKLVLVDINQRDGWWINFPVYQARLKGAAALVAVQDQGYGEIHDTALNAQDIAGPEDAAAFSISRSDADIIRTSMKDNEAQVLFDAQSTVKRGCEDYNIVGCIPGQEEEGKILLTAHYDSYFSGFQDDNAAVAMMLGIAGAILDIGYRPRKTLIFCAMAAEEWGVAGSKYDWSAGAYEQVFSACPGWQGQVIADLNFELPAHAHGRKDGVRCTFEYVDFLEDFLSRVQVDGQAYPDGVEVVYPIQTWSDDFSMAIAGIPSMVNDFSSGEFMETHYHSQYDNEDFYQEPVYRFHHELYGRLVLALDQTAVAPLDFRRLFEAVKESVDPGVCAGTGADQKELFAAIDRAAGLGGDLYGIIKDKNRCYREMLRSGREEEAGRFAASCRELNRALLGAFRKEQDYFVRLNWQDEVLFPQEAVQNNLKCVSKAIECLGTGDVRGALEAVYGIDNNRYAFLFDREVFCYFTEYVLNQPACRLKWGAGRIVRHENLFGLVTGLKDKLGQGTPDLEAERQILVQAANRQELCYRDDIKYMTSCVEKLTRALLACMDLA</sequence>
<dbReference type="AlphaFoldDB" id="A0AAW5BUM2"/>
<gene>
    <name evidence="2" type="ORF">L0N08_05905</name>
</gene>
<dbReference type="Gene3D" id="3.40.630.10">
    <property type="entry name" value="Zn peptidases"/>
    <property type="match status" value="1"/>
</dbReference>
<dbReference type="Gene3D" id="3.50.30.30">
    <property type="match status" value="1"/>
</dbReference>
<dbReference type="EMBL" id="JAKNGE010000006">
    <property type="protein sequence ID" value="MCG4744942.1"/>
    <property type="molecule type" value="Genomic_DNA"/>
</dbReference>
<evidence type="ECO:0000259" key="1">
    <source>
        <dbReference type="Pfam" id="PF04389"/>
    </source>
</evidence>
<evidence type="ECO:0000313" key="2">
    <source>
        <dbReference type="EMBL" id="MCG4744942.1"/>
    </source>
</evidence>
<evidence type="ECO:0000313" key="3">
    <source>
        <dbReference type="Proteomes" id="UP001299608"/>
    </source>
</evidence>
<dbReference type="RefSeq" id="WP_238053425.1">
    <property type="nucleotide sequence ID" value="NZ_JAKNGE010000006.1"/>
</dbReference>
<dbReference type="Proteomes" id="UP001299608">
    <property type="component" value="Unassembled WGS sequence"/>
</dbReference>
<dbReference type="SUPFAM" id="SSF52025">
    <property type="entry name" value="PA domain"/>
    <property type="match status" value="1"/>
</dbReference>
<name>A0AAW5BUM2_9FIRM</name>
<feature type="domain" description="Peptidase M28" evidence="1">
    <location>
        <begin position="229"/>
        <end position="417"/>
    </location>
</feature>
<dbReference type="PANTHER" id="PTHR10404">
    <property type="entry name" value="N-ACETYLATED-ALPHA-LINKED ACIDIC DIPEPTIDASE"/>
    <property type="match status" value="1"/>
</dbReference>
<dbReference type="Pfam" id="PF04389">
    <property type="entry name" value="Peptidase_M28"/>
    <property type="match status" value="1"/>
</dbReference>
<reference evidence="2" key="1">
    <citation type="submission" date="2022-01" db="EMBL/GenBank/DDBJ databases">
        <title>Collection of gut derived symbiotic bacterial strains cultured from healthy donors.</title>
        <authorList>
            <person name="Lin H."/>
            <person name="Kohout C."/>
            <person name="Waligurski E."/>
            <person name="Pamer E.G."/>
        </authorList>
    </citation>
    <scope>NUCLEOTIDE SEQUENCE</scope>
    <source>
        <strain evidence="2">DFI.6.55</strain>
    </source>
</reference>
<accession>A0AAW5BUM2</accession>
<dbReference type="InterPro" id="IPR046450">
    <property type="entry name" value="PA_dom_sf"/>
</dbReference>
<organism evidence="2 3">
    <name type="scientific">Enterocloster aldenensis</name>
    <dbReference type="NCBI Taxonomy" id="358742"/>
    <lineage>
        <taxon>Bacteria</taxon>
        <taxon>Bacillati</taxon>
        <taxon>Bacillota</taxon>
        <taxon>Clostridia</taxon>
        <taxon>Lachnospirales</taxon>
        <taxon>Lachnospiraceae</taxon>
        <taxon>Enterocloster</taxon>
    </lineage>
</organism>
<comment type="caution">
    <text evidence="2">The sequence shown here is derived from an EMBL/GenBank/DDBJ whole genome shotgun (WGS) entry which is preliminary data.</text>
</comment>
<dbReference type="InterPro" id="IPR039373">
    <property type="entry name" value="Peptidase_M28B"/>
</dbReference>
<dbReference type="InterPro" id="IPR007484">
    <property type="entry name" value="Peptidase_M28"/>
</dbReference>
<dbReference type="PANTHER" id="PTHR10404:SF46">
    <property type="entry name" value="VACUOLAR PROTEIN SORTING-ASSOCIATED PROTEIN 70"/>
    <property type="match status" value="1"/>
</dbReference>
<dbReference type="SUPFAM" id="SSF53187">
    <property type="entry name" value="Zn-dependent exopeptidases"/>
    <property type="match status" value="1"/>
</dbReference>